<dbReference type="PANTHER" id="PTHR48073:SF2">
    <property type="entry name" value="O-SUCCINYLBENZOATE SYNTHASE"/>
    <property type="match status" value="1"/>
</dbReference>
<dbReference type="SUPFAM" id="SSF54826">
    <property type="entry name" value="Enolase N-terminal domain-like"/>
    <property type="match status" value="1"/>
</dbReference>
<dbReference type="SFLD" id="SFLDF00009">
    <property type="entry name" value="o-succinylbenzoate_synthase"/>
    <property type="match status" value="1"/>
</dbReference>
<dbReference type="InterPro" id="IPR029065">
    <property type="entry name" value="Enolase_C-like"/>
</dbReference>
<evidence type="ECO:0000313" key="3">
    <source>
        <dbReference type="EMBL" id="SUZ79658.1"/>
    </source>
</evidence>
<reference evidence="3" key="1">
    <citation type="submission" date="2018-05" db="EMBL/GenBank/DDBJ databases">
        <authorList>
            <person name="Lanie J.A."/>
            <person name="Ng W.-L."/>
            <person name="Kazmierczak K.M."/>
            <person name="Andrzejewski T.M."/>
            <person name="Davidsen T.M."/>
            <person name="Wayne K.J."/>
            <person name="Tettelin H."/>
            <person name="Glass J.I."/>
            <person name="Rusch D."/>
            <person name="Podicherti R."/>
            <person name="Tsui H.-C.T."/>
            <person name="Winkler M.E."/>
        </authorList>
    </citation>
    <scope>NUCLEOTIDE SEQUENCE</scope>
</reference>
<dbReference type="Pfam" id="PF13378">
    <property type="entry name" value="MR_MLE_C"/>
    <property type="match status" value="1"/>
</dbReference>
<gene>
    <name evidence="3" type="ORF">METZ01_LOCUS32512</name>
</gene>
<dbReference type="EMBL" id="UINC01001395">
    <property type="protein sequence ID" value="SUZ79658.1"/>
    <property type="molecule type" value="Genomic_DNA"/>
</dbReference>
<dbReference type="Gene3D" id="3.30.390.10">
    <property type="entry name" value="Enolase-like, N-terminal domain"/>
    <property type="match status" value="1"/>
</dbReference>
<proteinExistence type="predicted"/>
<dbReference type="SFLD" id="SFLDS00001">
    <property type="entry name" value="Enolase"/>
    <property type="match status" value="1"/>
</dbReference>
<dbReference type="PROSITE" id="PS00909">
    <property type="entry name" value="MR_MLE_2"/>
    <property type="match status" value="1"/>
</dbReference>
<keyword evidence="1" id="KW-0479">Metal-binding</keyword>
<dbReference type="InterPro" id="IPR029017">
    <property type="entry name" value="Enolase-like_N"/>
</dbReference>
<dbReference type="GO" id="GO:0046872">
    <property type="term" value="F:metal ion binding"/>
    <property type="evidence" value="ECO:0007669"/>
    <property type="project" value="UniProtKB-KW"/>
</dbReference>
<dbReference type="PANTHER" id="PTHR48073">
    <property type="entry name" value="O-SUCCINYLBENZOATE SYNTHASE-RELATED"/>
    <property type="match status" value="1"/>
</dbReference>
<sequence length="350" mass="39379">MKASYFKHVLKFKTPSGTSRGVLANKESWFIIITNENIYGIGECSLIPGLSPDPASKFELKLKEVCKNIHLGFDKLSEDLIKFPSILFGLETAFRSFYCENPFVFSKSKLTTGQDGISINGLIWMGDKSFMKRQIKNKINTGFNCLKIKIGSLDFASECDLLKFIRSEYSLSDLELRVDANGSFSNKSALKKLQKLSEYKIHSIEQPIQSNQWCEMASLCEKSPLPIALDEELIGVLSIEAQTKMLHEIKPAYVVLKPSLIGGLRKADSWIQSAEDLGIDWWATSALESNIGLNAISQWLYEKSSCLHQGLGTGMLYSNNIDSPYFIQNGCLKYNPKNPWETELFLNHIS</sequence>
<dbReference type="SFLD" id="SFLDG00180">
    <property type="entry name" value="muconate_cycloisomerase"/>
    <property type="match status" value="1"/>
</dbReference>
<dbReference type="GO" id="GO:0009063">
    <property type="term" value="P:amino acid catabolic process"/>
    <property type="evidence" value="ECO:0007669"/>
    <property type="project" value="InterPro"/>
</dbReference>
<dbReference type="InterPro" id="IPR036849">
    <property type="entry name" value="Enolase-like_C_sf"/>
</dbReference>
<protein>
    <recommendedName>
        <fullName evidence="2">Mandelate racemase/muconate lactonizing enzyme C-terminal domain-containing protein</fullName>
    </recommendedName>
</protein>
<dbReference type="Gene3D" id="3.20.20.120">
    <property type="entry name" value="Enolase-like C-terminal domain"/>
    <property type="match status" value="1"/>
</dbReference>
<evidence type="ECO:0000256" key="1">
    <source>
        <dbReference type="ARBA" id="ARBA00022723"/>
    </source>
</evidence>
<dbReference type="InterPro" id="IPR018110">
    <property type="entry name" value="Mandel_Rmase/mucon_lact_enz_CS"/>
</dbReference>
<dbReference type="CDD" id="cd03320">
    <property type="entry name" value="OSBS"/>
    <property type="match status" value="1"/>
</dbReference>
<dbReference type="InterPro" id="IPR013342">
    <property type="entry name" value="Mandelate_racemase_C"/>
</dbReference>
<evidence type="ECO:0000259" key="2">
    <source>
        <dbReference type="SMART" id="SM00922"/>
    </source>
</evidence>
<feature type="domain" description="Mandelate racemase/muconate lactonizing enzyme C-terminal" evidence="2">
    <location>
        <begin position="128"/>
        <end position="226"/>
    </location>
</feature>
<organism evidence="3">
    <name type="scientific">marine metagenome</name>
    <dbReference type="NCBI Taxonomy" id="408172"/>
    <lineage>
        <taxon>unclassified sequences</taxon>
        <taxon>metagenomes</taxon>
        <taxon>ecological metagenomes</taxon>
    </lineage>
</organism>
<name>A0A381QLB0_9ZZZZ</name>
<dbReference type="GO" id="GO:0003824">
    <property type="term" value="F:catalytic activity"/>
    <property type="evidence" value="ECO:0007669"/>
    <property type="project" value="UniProtKB-ARBA"/>
</dbReference>
<dbReference type="SMART" id="SM00922">
    <property type="entry name" value="MR_MLE"/>
    <property type="match status" value="1"/>
</dbReference>
<dbReference type="SUPFAM" id="SSF51604">
    <property type="entry name" value="Enolase C-terminal domain-like"/>
    <property type="match status" value="1"/>
</dbReference>
<dbReference type="AlphaFoldDB" id="A0A381QLB0"/>
<accession>A0A381QLB0</accession>